<protein>
    <submittedName>
        <fullName evidence="2">Uncharacterized protein</fullName>
    </submittedName>
</protein>
<dbReference type="Proteomes" id="UP000789390">
    <property type="component" value="Unassembled WGS sequence"/>
</dbReference>
<comment type="caution">
    <text evidence="2">The sequence shown here is derived from an EMBL/GenBank/DDBJ whole genome shotgun (WGS) entry which is preliminary data.</text>
</comment>
<evidence type="ECO:0000313" key="2">
    <source>
        <dbReference type="EMBL" id="CAH0107153.1"/>
    </source>
</evidence>
<accession>A0A8J2RWD3</accession>
<dbReference type="AlphaFoldDB" id="A0A8J2RWD3"/>
<organism evidence="2 3">
    <name type="scientific">Daphnia galeata</name>
    <dbReference type="NCBI Taxonomy" id="27404"/>
    <lineage>
        <taxon>Eukaryota</taxon>
        <taxon>Metazoa</taxon>
        <taxon>Ecdysozoa</taxon>
        <taxon>Arthropoda</taxon>
        <taxon>Crustacea</taxon>
        <taxon>Branchiopoda</taxon>
        <taxon>Diplostraca</taxon>
        <taxon>Cladocera</taxon>
        <taxon>Anomopoda</taxon>
        <taxon>Daphniidae</taxon>
        <taxon>Daphnia</taxon>
    </lineage>
</organism>
<gene>
    <name evidence="2" type="ORF">DGAL_LOCUS10444</name>
</gene>
<name>A0A8J2RWD3_9CRUS</name>
<dbReference type="OrthoDB" id="6363113at2759"/>
<feature type="transmembrane region" description="Helical" evidence="1">
    <location>
        <begin position="78"/>
        <end position="100"/>
    </location>
</feature>
<keyword evidence="1" id="KW-0812">Transmembrane</keyword>
<keyword evidence="3" id="KW-1185">Reference proteome</keyword>
<feature type="transmembrane region" description="Helical" evidence="1">
    <location>
        <begin position="38"/>
        <end position="58"/>
    </location>
</feature>
<sequence length="239" mass="26353">MPSKSLADLIISRFRVEKMEGGVMVAGRSFRTSSQCPTLILLFSGCFTVAGVVLTVLVYRPLTYTNTHYLQHLTGSQIGGPVLVVVGLLFLAVGLALHIVSKRLKFPSDQGDVAQLETDAATTTSSSTTSTTTTSTTTTTTKSPLSRLKEYRCCWKIPWKWVRKSTKTISARKKKVVHDLLASTEYVCMIERSYSSNSYYCESYDVASFPVTYCSSIDRTLRSVSSSSINSPVQLKTRL</sequence>
<evidence type="ECO:0000256" key="1">
    <source>
        <dbReference type="SAM" id="Phobius"/>
    </source>
</evidence>
<proteinExistence type="predicted"/>
<evidence type="ECO:0000313" key="3">
    <source>
        <dbReference type="Proteomes" id="UP000789390"/>
    </source>
</evidence>
<dbReference type="EMBL" id="CAKKLH010000257">
    <property type="protein sequence ID" value="CAH0107153.1"/>
    <property type="molecule type" value="Genomic_DNA"/>
</dbReference>
<keyword evidence="1" id="KW-0472">Membrane</keyword>
<keyword evidence="1" id="KW-1133">Transmembrane helix</keyword>
<reference evidence="2" key="1">
    <citation type="submission" date="2021-11" db="EMBL/GenBank/DDBJ databases">
        <authorList>
            <person name="Schell T."/>
        </authorList>
    </citation>
    <scope>NUCLEOTIDE SEQUENCE</scope>
    <source>
        <strain evidence="2">M5</strain>
    </source>
</reference>